<name>A0A914R3R0_PAREQ</name>
<evidence type="ECO:0000313" key="1">
    <source>
        <dbReference type="Proteomes" id="UP000887564"/>
    </source>
</evidence>
<reference evidence="2" key="1">
    <citation type="submission" date="2022-11" db="UniProtKB">
        <authorList>
            <consortium name="WormBaseParasite"/>
        </authorList>
    </citation>
    <scope>IDENTIFICATION</scope>
</reference>
<dbReference type="WBParaSite" id="PEQ_0000089801-mRNA-1">
    <property type="protein sequence ID" value="PEQ_0000089801-mRNA-1"/>
    <property type="gene ID" value="PEQ_0000089801"/>
</dbReference>
<proteinExistence type="predicted"/>
<dbReference type="AlphaFoldDB" id="A0A914R3R0"/>
<evidence type="ECO:0000313" key="2">
    <source>
        <dbReference type="WBParaSite" id="PEQ_0000089801-mRNA-1"/>
    </source>
</evidence>
<organism evidence="1 2">
    <name type="scientific">Parascaris equorum</name>
    <name type="common">Equine roundworm</name>
    <dbReference type="NCBI Taxonomy" id="6256"/>
    <lineage>
        <taxon>Eukaryota</taxon>
        <taxon>Metazoa</taxon>
        <taxon>Ecdysozoa</taxon>
        <taxon>Nematoda</taxon>
        <taxon>Chromadorea</taxon>
        <taxon>Rhabditida</taxon>
        <taxon>Spirurina</taxon>
        <taxon>Ascaridomorpha</taxon>
        <taxon>Ascaridoidea</taxon>
        <taxon>Ascarididae</taxon>
        <taxon>Parascaris</taxon>
    </lineage>
</organism>
<dbReference type="Proteomes" id="UP000887564">
    <property type="component" value="Unplaced"/>
</dbReference>
<keyword evidence="1" id="KW-1185">Reference proteome</keyword>
<accession>A0A914R3R0</accession>
<sequence length="100" mass="10618">MPKVRNGATSTLGVQMNADLLEASARCWALLAAQMAGNSASTSHQNEVILAALQNAVNVEKTKAKLSTRKNTSNTASTPRFVNLAELSPPFVLFLVQGYA</sequence>
<protein>
    <submittedName>
        <fullName evidence="2">Uncharacterized protein</fullName>
    </submittedName>
</protein>